<dbReference type="EMBL" id="JOJR01000862">
    <property type="protein sequence ID" value="RCN33831.1"/>
    <property type="molecule type" value="Genomic_DNA"/>
</dbReference>
<comment type="caution">
    <text evidence="1">The sequence shown here is derived from an EMBL/GenBank/DDBJ whole genome shotgun (WGS) entry which is preliminary data.</text>
</comment>
<protein>
    <submittedName>
        <fullName evidence="1">Uncharacterized protein</fullName>
    </submittedName>
</protein>
<keyword evidence="2" id="KW-1185">Reference proteome</keyword>
<evidence type="ECO:0000313" key="2">
    <source>
        <dbReference type="Proteomes" id="UP000252519"/>
    </source>
</evidence>
<accession>A0A368FNM5</accession>
<reference evidence="1 2" key="1">
    <citation type="submission" date="2014-10" db="EMBL/GenBank/DDBJ databases">
        <title>Draft genome of the hookworm Ancylostoma caninum.</title>
        <authorList>
            <person name="Mitreva M."/>
        </authorList>
    </citation>
    <scope>NUCLEOTIDE SEQUENCE [LARGE SCALE GENOMIC DNA]</scope>
    <source>
        <strain evidence="1 2">Baltimore</strain>
    </source>
</reference>
<evidence type="ECO:0000313" key="1">
    <source>
        <dbReference type="EMBL" id="RCN33831.1"/>
    </source>
</evidence>
<proteinExistence type="predicted"/>
<name>A0A368FNM5_ANCCA</name>
<organism evidence="1 2">
    <name type="scientific">Ancylostoma caninum</name>
    <name type="common">Dog hookworm</name>
    <dbReference type="NCBI Taxonomy" id="29170"/>
    <lineage>
        <taxon>Eukaryota</taxon>
        <taxon>Metazoa</taxon>
        <taxon>Ecdysozoa</taxon>
        <taxon>Nematoda</taxon>
        <taxon>Chromadorea</taxon>
        <taxon>Rhabditida</taxon>
        <taxon>Rhabditina</taxon>
        <taxon>Rhabditomorpha</taxon>
        <taxon>Strongyloidea</taxon>
        <taxon>Ancylostomatidae</taxon>
        <taxon>Ancylostomatinae</taxon>
        <taxon>Ancylostoma</taxon>
    </lineage>
</organism>
<dbReference type="Proteomes" id="UP000252519">
    <property type="component" value="Unassembled WGS sequence"/>
</dbReference>
<sequence>MTTEGTVNSANSSAKQYMFQWSPHSSAAEEAIEAIVAINTNLALIGQATANARRTPNGCCLTVSYRAATAKPTPPPISHRRRHHSAAKALKVNVAISMSPARFGHATMSARKIPNGCCPIANSHAASATPIQSPLRHHHRIHVSIRDSQESESGLI</sequence>
<gene>
    <name evidence="1" type="ORF">ANCCAN_20331</name>
</gene>
<dbReference type="AlphaFoldDB" id="A0A368FNM5"/>